<evidence type="ECO:0000256" key="8">
    <source>
        <dbReference type="ARBA" id="ARBA00060736"/>
    </source>
</evidence>
<feature type="region of interest" description="Disordered" evidence="11">
    <location>
        <begin position="1"/>
        <end position="28"/>
    </location>
</feature>
<dbReference type="GO" id="GO:0005737">
    <property type="term" value="C:cytoplasm"/>
    <property type="evidence" value="ECO:0007669"/>
    <property type="project" value="UniProtKB-SubCell"/>
</dbReference>
<comment type="similarity">
    <text evidence="8">Belongs to the PUF3 family.</text>
</comment>
<feature type="domain" description="PUM-HD" evidence="12">
    <location>
        <begin position="497"/>
        <end position="840"/>
    </location>
</feature>
<dbReference type="PROSITE" id="PS50302">
    <property type="entry name" value="PUM"/>
    <property type="match status" value="8"/>
</dbReference>
<feature type="compositionally biased region" description="Polar residues" evidence="11">
    <location>
        <begin position="1"/>
        <end position="10"/>
    </location>
</feature>
<dbReference type="OrthoDB" id="668540at2759"/>
<feature type="repeat" description="Pumilio" evidence="10">
    <location>
        <begin position="521"/>
        <end position="556"/>
    </location>
</feature>
<dbReference type="PANTHER" id="PTHR12537">
    <property type="entry name" value="RNA BINDING PROTEIN PUMILIO-RELATED"/>
    <property type="match status" value="1"/>
</dbReference>
<feature type="repeat" description="Pumilio" evidence="10">
    <location>
        <begin position="557"/>
        <end position="592"/>
    </location>
</feature>
<feature type="repeat" description="Pumilio" evidence="10">
    <location>
        <begin position="593"/>
        <end position="628"/>
    </location>
</feature>
<dbReference type="InterPro" id="IPR011989">
    <property type="entry name" value="ARM-like"/>
</dbReference>
<dbReference type="FunFam" id="1.25.10.10:FF:000004">
    <property type="entry name" value="Pumilio homolog 1 isoform 2"/>
    <property type="match status" value="1"/>
</dbReference>
<sequence length="933" mass="101495">MASSSPMNSNDRSHVSQDSGIGKAFGSARTSWNSNIWRNKASLVGGSFTDSPVDGGRAQVDQNGRGASTETMIEGKTGSGSLLPSSESDGWVGRNLPWEVTNATSQPLAVGRGKSANGASTHGRGNDQSTPAVLNGTSGGAASPYFAIARASGLGHTTSASTHGALLSQAENLSAAANPEATGIARLSGYRVDDSSRRHINNTGFRNNQVTGSRLSHNIGFNTVDRDVQAFTDGLGALNLHSLPRGNSDQVQKTPQQSFSRLGHNNSVSALPQRPTHSSHPSFHSDSQKNDNRYAAGQHEFGGKLLSQDDRYALHAQTGFQRPACYSHVSFDAAFAPYSKYTLTSDEGSPGSIGAYTPDGTPDAPMPNTSNFPRFGDRGPASPASSDYRGNMTSYYSAGGTPGPSNQYRTSSGSRLSGQLHDSELLDRKLRGVLQQQDYFPPGTGQVHARVNLPQFGYTNYPLSVNHISNCYPPVTPLPPAQVIQPRAVQQRDHDIMRSPLLEEFKAHQNKSSIKRYELRDLYHHIVEFSGDQDGSRFIQQKLETANSDEKDQVFSEIQPNALQLMQDVFGNYVVQKIFEHGNQTQKKILAKQMRGHIQSLSLQMYGCRVVQKALEHILADQQVSMVKELESCVVKCVRDQNGNHVIQKAIERVPTRHIQFIIDAFKGGIGRLATHAYGCRVVQRMLEYCEEPDRQSILNEVHACTPNLIIDQFGNYVVQHILRFGDERDRSKVIQVVGTSLVRFSKHKFASNVVESSLEYADPSQRADIVRQLTTSGSDGENPLEGLVRDQYGNYVIQKVLSLVKGEEWDSIAQQLIPRLEQLKKPNCARQIGAIEKIFIDEGAIPAAPGSDVPQPESSDHAQPLSPNEGNQSPRSSLPSTAGSVMEGTTDGRKNGADSSIATTPMSEVHIDAPVSMNGPESPECCPMPNRR</sequence>
<keyword evidence="4" id="KW-0698">rRNA processing</keyword>
<keyword evidence="6" id="KW-0694">RNA-binding</keyword>
<feature type="repeat" description="Pumilio" evidence="10">
    <location>
        <begin position="665"/>
        <end position="700"/>
    </location>
</feature>
<feature type="compositionally biased region" description="Polar residues" evidence="11">
    <location>
        <begin position="126"/>
        <end position="136"/>
    </location>
</feature>
<name>A0A2B7Y7N5_POLH7</name>
<dbReference type="Pfam" id="PF00806">
    <property type="entry name" value="PUF"/>
    <property type="match status" value="8"/>
</dbReference>
<dbReference type="STRING" id="1447883.A0A2B7Y7N5"/>
<organism evidence="13 14">
    <name type="scientific">Polytolypa hystricis (strain UAMH7299)</name>
    <dbReference type="NCBI Taxonomy" id="1447883"/>
    <lineage>
        <taxon>Eukaryota</taxon>
        <taxon>Fungi</taxon>
        <taxon>Dikarya</taxon>
        <taxon>Ascomycota</taxon>
        <taxon>Pezizomycotina</taxon>
        <taxon>Eurotiomycetes</taxon>
        <taxon>Eurotiomycetidae</taxon>
        <taxon>Onygenales</taxon>
        <taxon>Onygenales incertae sedis</taxon>
        <taxon>Polytolypa</taxon>
    </lineage>
</organism>
<dbReference type="GO" id="GO:0003730">
    <property type="term" value="F:mRNA 3'-UTR binding"/>
    <property type="evidence" value="ECO:0007669"/>
    <property type="project" value="TreeGrafter"/>
</dbReference>
<dbReference type="SUPFAM" id="SSF48371">
    <property type="entry name" value="ARM repeat"/>
    <property type="match status" value="1"/>
</dbReference>
<dbReference type="Proteomes" id="UP000224634">
    <property type="component" value="Unassembled WGS sequence"/>
</dbReference>
<feature type="compositionally biased region" description="Polar residues" evidence="11">
    <location>
        <begin position="245"/>
        <end position="285"/>
    </location>
</feature>
<dbReference type="InterPro" id="IPR001313">
    <property type="entry name" value="Pumilio_RNA-bd_rpt"/>
</dbReference>
<evidence type="ECO:0000259" key="12">
    <source>
        <dbReference type="PROSITE" id="PS50303"/>
    </source>
</evidence>
<dbReference type="InterPro" id="IPR016024">
    <property type="entry name" value="ARM-type_fold"/>
</dbReference>
<feature type="repeat" description="Pumilio" evidence="10">
    <location>
        <begin position="629"/>
        <end position="664"/>
    </location>
</feature>
<reference evidence="13 14" key="1">
    <citation type="submission" date="2017-10" db="EMBL/GenBank/DDBJ databases">
        <title>Comparative genomics in systemic dimorphic fungi from Ajellomycetaceae.</title>
        <authorList>
            <person name="Munoz J.F."/>
            <person name="Mcewen J.G."/>
            <person name="Clay O.K."/>
            <person name="Cuomo C.A."/>
        </authorList>
    </citation>
    <scope>NUCLEOTIDE SEQUENCE [LARGE SCALE GENOMIC DNA]</scope>
    <source>
        <strain evidence="13 14">UAMH7299</strain>
    </source>
</reference>
<evidence type="ECO:0000313" key="14">
    <source>
        <dbReference type="Proteomes" id="UP000224634"/>
    </source>
</evidence>
<dbReference type="GO" id="GO:0000288">
    <property type="term" value="P:nuclear-transcribed mRNA catabolic process, deadenylation-dependent decay"/>
    <property type="evidence" value="ECO:0007669"/>
    <property type="project" value="TreeGrafter"/>
</dbReference>
<proteinExistence type="inferred from homology"/>
<keyword evidence="5" id="KW-0677">Repeat</keyword>
<dbReference type="PROSITE" id="PS50303">
    <property type="entry name" value="PUM_HD"/>
    <property type="match status" value="1"/>
</dbReference>
<dbReference type="PANTHER" id="PTHR12537:SF12">
    <property type="entry name" value="MATERNAL PROTEIN PUMILIO"/>
    <property type="match status" value="1"/>
</dbReference>
<evidence type="ECO:0000256" key="3">
    <source>
        <dbReference type="ARBA" id="ARBA00022517"/>
    </source>
</evidence>
<accession>A0A2B7Y7N5</accession>
<evidence type="ECO:0000256" key="5">
    <source>
        <dbReference type="ARBA" id="ARBA00022737"/>
    </source>
</evidence>
<comment type="function">
    <text evidence="7">RNA-binding nucleolar protein required for pre-rRNA processing. Involved in production of 18S rRNA and assembly of small ribosomal subunit.</text>
</comment>
<feature type="repeat" description="Pumilio" evidence="10">
    <location>
        <begin position="773"/>
        <end position="815"/>
    </location>
</feature>
<comment type="caution">
    <text evidence="13">The sequence shown here is derived from an EMBL/GenBank/DDBJ whole genome shotgun (WGS) entry which is preliminary data.</text>
</comment>
<feature type="compositionally biased region" description="Polar residues" evidence="11">
    <location>
        <begin position="60"/>
        <end position="71"/>
    </location>
</feature>
<evidence type="ECO:0000256" key="9">
    <source>
        <dbReference type="ARBA" id="ARBA00081811"/>
    </source>
</evidence>
<evidence type="ECO:0000256" key="7">
    <source>
        <dbReference type="ARBA" id="ARBA00024893"/>
    </source>
</evidence>
<evidence type="ECO:0000256" key="6">
    <source>
        <dbReference type="ARBA" id="ARBA00022884"/>
    </source>
</evidence>
<feature type="compositionally biased region" description="Polar residues" evidence="11">
    <location>
        <begin position="866"/>
        <end position="884"/>
    </location>
</feature>
<feature type="region of interest" description="Disordered" evidence="11">
    <location>
        <begin position="847"/>
        <end position="933"/>
    </location>
</feature>
<feature type="compositionally biased region" description="Polar residues" evidence="11">
    <location>
        <begin position="79"/>
        <end position="88"/>
    </location>
</feature>
<evidence type="ECO:0000256" key="11">
    <source>
        <dbReference type="SAM" id="MobiDB-lite"/>
    </source>
</evidence>
<dbReference type="AlphaFoldDB" id="A0A2B7Y7N5"/>
<dbReference type="CDD" id="cd07920">
    <property type="entry name" value="Pumilio"/>
    <property type="match status" value="1"/>
</dbReference>
<keyword evidence="14" id="KW-1185">Reference proteome</keyword>
<dbReference type="SMART" id="SM00025">
    <property type="entry name" value="Pumilio"/>
    <property type="match status" value="8"/>
</dbReference>
<dbReference type="InterPro" id="IPR033712">
    <property type="entry name" value="Pumilio_RNA-bd"/>
</dbReference>
<feature type="repeat" description="Pumilio" evidence="10">
    <location>
        <begin position="737"/>
        <end position="772"/>
    </location>
</feature>
<gene>
    <name evidence="13" type="ORF">AJ80_04887</name>
</gene>
<comment type="subcellular location">
    <subcellularLocation>
        <location evidence="1">Cytoplasm</location>
    </subcellularLocation>
</comment>
<dbReference type="InterPro" id="IPR033133">
    <property type="entry name" value="PUM-HD"/>
</dbReference>
<dbReference type="EMBL" id="PDNA01000066">
    <property type="protein sequence ID" value="PGH17245.1"/>
    <property type="molecule type" value="Genomic_DNA"/>
</dbReference>
<feature type="compositionally biased region" description="Polar residues" evidence="11">
    <location>
        <begin position="898"/>
        <end position="907"/>
    </location>
</feature>
<keyword evidence="3" id="KW-0690">Ribosome biogenesis</keyword>
<dbReference type="Gene3D" id="1.25.10.10">
    <property type="entry name" value="Leucine-rich Repeat Variant"/>
    <property type="match status" value="1"/>
</dbReference>
<keyword evidence="2" id="KW-0963">Cytoplasm</keyword>
<evidence type="ECO:0000313" key="13">
    <source>
        <dbReference type="EMBL" id="PGH17245.1"/>
    </source>
</evidence>
<evidence type="ECO:0000256" key="1">
    <source>
        <dbReference type="ARBA" id="ARBA00004496"/>
    </source>
</evidence>
<feature type="region of interest" description="Disordered" evidence="11">
    <location>
        <begin position="344"/>
        <end position="417"/>
    </location>
</feature>
<feature type="region of interest" description="Disordered" evidence="11">
    <location>
        <begin position="103"/>
        <end position="136"/>
    </location>
</feature>
<feature type="region of interest" description="Disordered" evidence="11">
    <location>
        <begin position="243"/>
        <end position="293"/>
    </location>
</feature>
<evidence type="ECO:0000256" key="4">
    <source>
        <dbReference type="ARBA" id="ARBA00022552"/>
    </source>
</evidence>
<feature type="region of interest" description="Disordered" evidence="11">
    <location>
        <begin position="43"/>
        <end position="89"/>
    </location>
</feature>
<evidence type="ECO:0000256" key="10">
    <source>
        <dbReference type="PROSITE-ProRule" id="PRU00317"/>
    </source>
</evidence>
<protein>
    <recommendedName>
        <fullName evidence="9">Pumilio homology domain family member 3</fullName>
    </recommendedName>
</protein>
<feature type="compositionally biased region" description="Polar residues" evidence="11">
    <location>
        <begin position="403"/>
        <end position="417"/>
    </location>
</feature>
<evidence type="ECO:0000256" key="2">
    <source>
        <dbReference type="ARBA" id="ARBA00022490"/>
    </source>
</evidence>
<dbReference type="GO" id="GO:0006364">
    <property type="term" value="P:rRNA processing"/>
    <property type="evidence" value="ECO:0007669"/>
    <property type="project" value="UniProtKB-KW"/>
</dbReference>
<feature type="repeat" description="Pumilio" evidence="10">
    <location>
        <begin position="701"/>
        <end position="736"/>
    </location>
</feature>